<dbReference type="STRING" id="756272.Plabr_2606"/>
<dbReference type="Gene3D" id="3.40.50.620">
    <property type="entry name" value="HUPs"/>
    <property type="match status" value="1"/>
</dbReference>
<dbReference type="HOGENOM" id="CLU_061181_2_0_0"/>
<dbReference type="InterPro" id="IPR052188">
    <property type="entry name" value="Ni-pincer_cofactor_biosynth"/>
</dbReference>
<dbReference type="InterPro" id="IPR014729">
    <property type="entry name" value="Rossmann-like_a/b/a_fold"/>
</dbReference>
<gene>
    <name evidence="2" type="ordered locus">Plabr_2606</name>
</gene>
<dbReference type="EMBL" id="CP002546">
    <property type="protein sequence ID" value="ADY60206.1"/>
    <property type="molecule type" value="Genomic_DNA"/>
</dbReference>
<sequence>MTENLTDKTDQLLDFLRRSGRVAVAFSAGVDSTVLCQAARMACGDDAIAVIADSPSLATGVLEEAEELAKQIRIPLHVVRTEEFARPEYQANAGNRCFYCKDTLYTAVEQLHADLKFDVIVNGANTDDLGDYRPGMQAAANHQVLSPFVECGIGKAEIRQLAKSWDLPVWDKPASPCLSSRIAHGLEVTRERVARVDAAERYLKETFGLRELRVRLEFHELARIEVPLSELAKFVETAEREQLVEHFRELGFRYVTLDLAGFRSGSMNDVLQLEIRV</sequence>
<evidence type="ECO:0000256" key="1">
    <source>
        <dbReference type="PIRSR" id="PIRSR006661-1"/>
    </source>
</evidence>
<dbReference type="Proteomes" id="UP000006860">
    <property type="component" value="Chromosome"/>
</dbReference>
<name>F0SQY5_RUBBR</name>
<protein>
    <recommendedName>
        <fullName evidence="4">NAD/GMP synthase domain-containing protein</fullName>
    </recommendedName>
</protein>
<organism evidence="2 3">
    <name type="scientific">Rubinisphaera brasiliensis (strain ATCC 49424 / DSM 5305 / JCM 21570 / IAM 15109 / NBRC 103401 / IFAM 1448)</name>
    <name type="common">Planctomyces brasiliensis</name>
    <dbReference type="NCBI Taxonomy" id="756272"/>
    <lineage>
        <taxon>Bacteria</taxon>
        <taxon>Pseudomonadati</taxon>
        <taxon>Planctomycetota</taxon>
        <taxon>Planctomycetia</taxon>
        <taxon>Planctomycetales</taxon>
        <taxon>Planctomycetaceae</taxon>
        <taxon>Rubinisphaera</taxon>
    </lineage>
</organism>
<dbReference type="KEGG" id="pbs:Plabr_2606"/>
<evidence type="ECO:0008006" key="4">
    <source>
        <dbReference type="Google" id="ProtNLM"/>
    </source>
</evidence>
<dbReference type="PANTHER" id="PTHR43169">
    <property type="entry name" value="EXSB FAMILY PROTEIN"/>
    <property type="match status" value="1"/>
</dbReference>
<accession>F0SQY5</accession>
<keyword evidence="3" id="KW-1185">Reference proteome</keyword>
<dbReference type="OrthoDB" id="9776919at2"/>
<evidence type="ECO:0000313" key="2">
    <source>
        <dbReference type="EMBL" id="ADY60206.1"/>
    </source>
</evidence>
<dbReference type="GO" id="GO:0016783">
    <property type="term" value="F:sulfurtransferase activity"/>
    <property type="evidence" value="ECO:0007669"/>
    <property type="project" value="InterPro"/>
</dbReference>
<evidence type="ECO:0000313" key="3">
    <source>
        <dbReference type="Proteomes" id="UP000006860"/>
    </source>
</evidence>
<dbReference type="eggNOG" id="COG1606">
    <property type="taxonomic scope" value="Bacteria"/>
</dbReference>
<dbReference type="NCBIfam" id="TIGR00268">
    <property type="entry name" value="ATP-dependent sacrificial sulfur transferase LarE"/>
    <property type="match status" value="1"/>
</dbReference>
<dbReference type="SUPFAM" id="SSF52402">
    <property type="entry name" value="Adenine nucleotide alpha hydrolases-like"/>
    <property type="match status" value="1"/>
</dbReference>
<feature type="active site" description="Nucleophile and sulfur donor" evidence="1">
    <location>
        <position position="177"/>
    </location>
</feature>
<dbReference type="InterPro" id="IPR005232">
    <property type="entry name" value="LarE"/>
</dbReference>
<dbReference type="PIRSF" id="PIRSF006661">
    <property type="entry name" value="PP-lp_UCP006661"/>
    <property type="match status" value="1"/>
</dbReference>
<dbReference type="CDD" id="cd01990">
    <property type="entry name" value="LarE-like"/>
    <property type="match status" value="1"/>
</dbReference>
<reference evidence="3" key="1">
    <citation type="submission" date="2011-02" db="EMBL/GenBank/DDBJ databases">
        <title>The complete genome of Planctomyces brasiliensis DSM 5305.</title>
        <authorList>
            <person name="Lucas S."/>
            <person name="Copeland A."/>
            <person name="Lapidus A."/>
            <person name="Bruce D."/>
            <person name="Goodwin L."/>
            <person name="Pitluck S."/>
            <person name="Kyrpides N."/>
            <person name="Mavromatis K."/>
            <person name="Pagani I."/>
            <person name="Ivanova N."/>
            <person name="Ovchinnikova G."/>
            <person name="Lu M."/>
            <person name="Detter J.C."/>
            <person name="Han C."/>
            <person name="Land M."/>
            <person name="Hauser L."/>
            <person name="Markowitz V."/>
            <person name="Cheng J.-F."/>
            <person name="Hugenholtz P."/>
            <person name="Woyke T."/>
            <person name="Wu D."/>
            <person name="Tindall B."/>
            <person name="Pomrenke H.G."/>
            <person name="Brambilla E."/>
            <person name="Klenk H.-P."/>
            <person name="Eisen J.A."/>
        </authorList>
    </citation>
    <scope>NUCLEOTIDE SEQUENCE [LARGE SCALE GENOMIC DNA]</scope>
    <source>
        <strain evidence="3">ATCC 49424 / DSM 5305 / JCM 21570 / NBRC 103401 / IFAM 1448</strain>
    </source>
</reference>
<dbReference type="RefSeq" id="WP_013628930.1">
    <property type="nucleotide sequence ID" value="NC_015174.1"/>
</dbReference>
<dbReference type="AlphaFoldDB" id="F0SQY5"/>
<proteinExistence type="predicted"/>
<dbReference type="PANTHER" id="PTHR43169:SF2">
    <property type="entry name" value="NAD_GMP SYNTHASE DOMAIN-CONTAINING PROTEIN"/>
    <property type="match status" value="1"/>
</dbReference>